<evidence type="ECO:0000256" key="3">
    <source>
        <dbReference type="ARBA" id="ARBA00022801"/>
    </source>
</evidence>
<dbReference type="InterPro" id="IPR036852">
    <property type="entry name" value="Peptidase_S8/S53_dom_sf"/>
</dbReference>
<evidence type="ECO:0000259" key="8">
    <source>
        <dbReference type="Pfam" id="PF00082"/>
    </source>
</evidence>
<evidence type="ECO:0000256" key="1">
    <source>
        <dbReference type="ARBA" id="ARBA00011073"/>
    </source>
</evidence>
<dbReference type="InterPro" id="IPR022398">
    <property type="entry name" value="Peptidase_S8_His-AS"/>
</dbReference>
<feature type="compositionally biased region" description="Gly residues" evidence="6">
    <location>
        <begin position="1212"/>
        <end position="1231"/>
    </location>
</feature>
<dbReference type="SUPFAM" id="SSF52743">
    <property type="entry name" value="Subtilisin-like"/>
    <property type="match status" value="1"/>
</dbReference>
<feature type="compositionally biased region" description="Low complexity" evidence="6">
    <location>
        <begin position="1149"/>
        <end position="1170"/>
    </location>
</feature>
<evidence type="ECO:0000313" key="10">
    <source>
        <dbReference type="Proteomes" id="UP000612055"/>
    </source>
</evidence>
<dbReference type="PROSITE" id="PS00136">
    <property type="entry name" value="SUBTILASE_ASP"/>
    <property type="match status" value="1"/>
</dbReference>
<comment type="caution">
    <text evidence="9">The sequence shown here is derived from an EMBL/GenBank/DDBJ whole genome shotgun (WGS) entry which is preliminary data.</text>
</comment>
<feature type="region of interest" description="Disordered" evidence="6">
    <location>
        <begin position="1149"/>
        <end position="1235"/>
    </location>
</feature>
<protein>
    <recommendedName>
        <fullName evidence="8">Peptidase S8/S53 domain-containing protein</fullName>
    </recommendedName>
</protein>
<dbReference type="OrthoDB" id="5139247at2759"/>
<evidence type="ECO:0000256" key="4">
    <source>
        <dbReference type="ARBA" id="ARBA00022825"/>
    </source>
</evidence>
<feature type="compositionally biased region" description="Low complexity" evidence="6">
    <location>
        <begin position="1177"/>
        <end position="1196"/>
    </location>
</feature>
<dbReference type="GO" id="GO:0004252">
    <property type="term" value="F:serine-type endopeptidase activity"/>
    <property type="evidence" value="ECO:0007669"/>
    <property type="project" value="UniProtKB-UniRule"/>
</dbReference>
<keyword evidence="4 5" id="KW-0720">Serine protease</keyword>
<dbReference type="EMBL" id="JAEHOE010000025">
    <property type="protein sequence ID" value="KAG2495302.1"/>
    <property type="molecule type" value="Genomic_DNA"/>
</dbReference>
<dbReference type="GO" id="GO:0006508">
    <property type="term" value="P:proteolysis"/>
    <property type="evidence" value="ECO:0007669"/>
    <property type="project" value="UniProtKB-KW"/>
</dbReference>
<dbReference type="PROSITE" id="PS51892">
    <property type="entry name" value="SUBTILASE"/>
    <property type="match status" value="1"/>
</dbReference>
<comment type="similarity">
    <text evidence="1 5">Belongs to the peptidase S8 family.</text>
</comment>
<evidence type="ECO:0000256" key="7">
    <source>
        <dbReference type="SAM" id="Phobius"/>
    </source>
</evidence>
<feature type="domain" description="Peptidase S8/S53" evidence="8">
    <location>
        <begin position="227"/>
        <end position="540"/>
    </location>
</feature>
<feature type="active site" description="Charge relay system" evidence="5">
    <location>
        <position position="234"/>
    </location>
</feature>
<reference evidence="9" key="1">
    <citation type="journal article" date="2020" name="bioRxiv">
        <title>Comparative genomics of Chlamydomonas.</title>
        <authorList>
            <person name="Craig R.J."/>
            <person name="Hasan A.R."/>
            <person name="Ness R.W."/>
            <person name="Keightley P.D."/>
        </authorList>
    </citation>
    <scope>NUCLEOTIDE SEQUENCE</scope>
    <source>
        <strain evidence="9">CCAP 11/70</strain>
    </source>
</reference>
<name>A0A835Y2G9_9CHLO</name>
<dbReference type="InterPro" id="IPR023827">
    <property type="entry name" value="Peptidase_S8_Asp-AS"/>
</dbReference>
<keyword evidence="3 5" id="KW-0378">Hydrolase</keyword>
<keyword evidence="7" id="KW-0472">Membrane</keyword>
<organism evidence="9 10">
    <name type="scientific">Edaphochlamys debaryana</name>
    <dbReference type="NCBI Taxonomy" id="47281"/>
    <lineage>
        <taxon>Eukaryota</taxon>
        <taxon>Viridiplantae</taxon>
        <taxon>Chlorophyta</taxon>
        <taxon>core chlorophytes</taxon>
        <taxon>Chlorophyceae</taxon>
        <taxon>CS clade</taxon>
        <taxon>Chlamydomonadales</taxon>
        <taxon>Chlamydomonadales incertae sedis</taxon>
        <taxon>Edaphochlamys</taxon>
    </lineage>
</organism>
<proteinExistence type="inferred from homology"/>
<keyword evidence="10" id="KW-1185">Reference proteome</keyword>
<feature type="compositionally biased region" description="Low complexity" evidence="6">
    <location>
        <begin position="1426"/>
        <end position="1435"/>
    </location>
</feature>
<dbReference type="PANTHER" id="PTHR43399:SF4">
    <property type="entry name" value="CELL WALL-ASSOCIATED PROTEASE"/>
    <property type="match status" value="1"/>
</dbReference>
<dbReference type="InterPro" id="IPR051048">
    <property type="entry name" value="Peptidase_S8/S53_subtilisin"/>
</dbReference>
<gene>
    <name evidence="9" type="ORF">HYH03_006574</name>
</gene>
<dbReference type="Pfam" id="PF00082">
    <property type="entry name" value="Peptidase_S8"/>
    <property type="match status" value="1"/>
</dbReference>
<dbReference type="InterPro" id="IPR000209">
    <property type="entry name" value="Peptidase_S8/S53_dom"/>
</dbReference>
<keyword evidence="7" id="KW-0812">Transmembrane</keyword>
<feature type="active site" description="Charge relay system" evidence="5">
    <location>
        <position position="501"/>
    </location>
</feature>
<sequence>MAEPLLDPRFSQDEKRVLQESVVRKRQKLAEIEAQPLPKATLGVYVKKGTCIFWTGAAFALACVVLVAVVPPVCVLKGCGQGGSSEGGTAQPNRLIVDFATVNKTVASLVPPLLLQYLQEQVLVSSGINVVSFSDESVLQEVRKLIETQPDLQNLLRDMRGYTPPVNDAIGAPGTARARLLRDSPAARRALLQLRTPGAEDEFIAEMWQKKFVRYDDAWNMTQGTADVVVAVIDTGCDLTHPDLRGNLWTNPGEIPGNGVDDDGNGYVDDVYGYDFAGNCEEDWTSARVSGCGAKADPQDVHSHGTHCAGIVAALRGNGIGVAGVAPRVKVMCLKVATPGGAFYTSHILKAYDYAVRMGAHVASCSFGPAEPNLSPGPGDVDSNWRETKFYQTALEPLAQKNMLIVAAAGNENTRLEELDAYNTTYNPCFMARYFPENMLCVMATNESDARWFEIAANKPVGSNYGKKYTDIGAPGRAIFSTVPPLLKNGFVSYYWKTGSSMATPMTAGTAALVLSVLGKATGNYFQGSAARRILVSSADRVVGLPVRTEARINAAAAVRQARAQLAGLVLLVPQTAFRLPDQALLVAGFNETYFAGDIGLEDQDLAVRTVYDRSTRTGVSRFDSYKYGTGYTLNLRASVHLPKQGVYAMRINTQAPSTSLRVLIGQTRLTNLSSIILLNSEGGWYELEIRYVNPTLPIDIRLADPDAGVGADAFAYPEGVFFTATPGPPRPNHFAPNIALSSVYQVLTREVDPANLTRASIAAGPHPLLQLDQPYTFSSVLPDLVFGGDPAALQAQLYPAAAGFGAAATPPPAAVVGMAHSRLRPPERPMRFRVTCQLCSLYVDTLQVVDVYDPAGDPLQPTTRTSGCLAFSPTLPAHDLVLRFALKDTAAAALTLAWLPCEGAEAGEAASLTSHLASNLLWKPSSGVAGYVPGMQCDLWPDPGPDPRPYPFLSQPWLRVRLPMALGHVPRAFGVAPGFVSSWNANFTTSGCSAANESFGSACFSGASFNWRDVFYSMPTTSGFAGTAMATVYARCFTYINRGFRTGAMQVRASNGNNAYAYLGAQNVFRSDARDEDRGPYQAASVAPNRTALDGHYQLLALEYRGSGVAALFGVLDGVNFTDNLWLDMRSTLLPIPLVAEREPVLVGSSSGPAAATASTASTGPSPSEGAGGAGPAASTSGGADANAGEGQAAASPPPAYGLPGPAAAGGSAGGGAGGGGGGGAGGGGARRVAQARPVAGAQLTGPGSSDYTLDQLGSPGLTVNFYGPNPAAHYETVPGMAGSMVSNISTSPLLATLPATAGTGLQLTVSGPAELAGQRRYMRMEGFLRSPTPEGSAGARVWVLRVRDGDAGQAVSVTFGNVTVRNGPEFPARTLTETHSEVALPPGYIPAVILVRSMSASADLTLDVALLDPASGAPAELAWRASASAWSADPPQPPPPPPEAPSPPGPPE</sequence>
<evidence type="ECO:0000256" key="6">
    <source>
        <dbReference type="SAM" id="MobiDB-lite"/>
    </source>
</evidence>
<accession>A0A835Y2G9</accession>
<dbReference type="InterPro" id="IPR034204">
    <property type="entry name" value="PfSUB1-like_cat_dom"/>
</dbReference>
<feature type="region of interest" description="Disordered" evidence="6">
    <location>
        <begin position="1426"/>
        <end position="1454"/>
    </location>
</feature>
<keyword evidence="7" id="KW-1133">Transmembrane helix</keyword>
<keyword evidence="2 5" id="KW-0645">Protease</keyword>
<dbReference type="CDD" id="cd07473">
    <property type="entry name" value="Peptidases_S8_Subtilisin_like"/>
    <property type="match status" value="1"/>
</dbReference>
<dbReference type="Gene3D" id="3.40.50.200">
    <property type="entry name" value="Peptidase S8/S53 domain"/>
    <property type="match status" value="1"/>
</dbReference>
<feature type="transmembrane region" description="Helical" evidence="7">
    <location>
        <begin position="51"/>
        <end position="70"/>
    </location>
</feature>
<dbReference type="PRINTS" id="PR00723">
    <property type="entry name" value="SUBTILISIN"/>
</dbReference>
<evidence type="ECO:0000256" key="2">
    <source>
        <dbReference type="ARBA" id="ARBA00022670"/>
    </source>
</evidence>
<feature type="active site" description="Charge relay system" evidence="5">
    <location>
        <position position="304"/>
    </location>
</feature>
<evidence type="ECO:0000313" key="9">
    <source>
        <dbReference type="EMBL" id="KAG2495302.1"/>
    </source>
</evidence>
<dbReference type="InterPro" id="IPR015500">
    <property type="entry name" value="Peptidase_S8_subtilisin-rel"/>
</dbReference>
<feature type="compositionally biased region" description="Pro residues" evidence="6">
    <location>
        <begin position="1436"/>
        <end position="1454"/>
    </location>
</feature>
<dbReference type="Proteomes" id="UP000612055">
    <property type="component" value="Unassembled WGS sequence"/>
</dbReference>
<dbReference type="PANTHER" id="PTHR43399">
    <property type="entry name" value="SUBTILISIN-RELATED"/>
    <property type="match status" value="1"/>
</dbReference>
<dbReference type="PROSITE" id="PS00137">
    <property type="entry name" value="SUBTILASE_HIS"/>
    <property type="match status" value="1"/>
</dbReference>
<evidence type="ECO:0000256" key="5">
    <source>
        <dbReference type="PROSITE-ProRule" id="PRU01240"/>
    </source>
</evidence>